<name>A0AA88KL09_NAELO</name>
<evidence type="ECO:0000256" key="1">
    <source>
        <dbReference type="SAM" id="Phobius"/>
    </source>
</evidence>
<dbReference type="EMBL" id="PYSW02000021">
    <property type="protein sequence ID" value="KAG2383120.1"/>
    <property type="molecule type" value="Genomic_DNA"/>
</dbReference>
<dbReference type="InterPro" id="IPR000182">
    <property type="entry name" value="GNAT_dom"/>
</dbReference>
<reference evidence="3 4" key="1">
    <citation type="journal article" date="2018" name="BMC Genomics">
        <title>The genome of Naegleria lovaniensis, the basis for a comparative approach to unravel pathogenicity factors of the human pathogenic amoeba N. fowleri.</title>
        <authorList>
            <person name="Liechti N."/>
            <person name="Schurch N."/>
            <person name="Bruggmann R."/>
            <person name="Wittwer M."/>
        </authorList>
    </citation>
    <scope>NUCLEOTIDE SEQUENCE [LARGE SCALE GENOMIC DNA]</scope>
    <source>
        <strain evidence="3 4">ATCC 30569</strain>
    </source>
</reference>
<dbReference type="RefSeq" id="XP_044548799.1">
    <property type="nucleotide sequence ID" value="XM_044694098.1"/>
</dbReference>
<dbReference type="SUPFAM" id="SSF55729">
    <property type="entry name" value="Acyl-CoA N-acyltransferases (Nat)"/>
    <property type="match status" value="1"/>
</dbReference>
<dbReference type="AlphaFoldDB" id="A0AA88KL09"/>
<dbReference type="GO" id="GO:0016747">
    <property type="term" value="F:acyltransferase activity, transferring groups other than amino-acyl groups"/>
    <property type="evidence" value="ECO:0007669"/>
    <property type="project" value="InterPro"/>
</dbReference>
<dbReference type="GeneID" id="68096912"/>
<organism evidence="3 4">
    <name type="scientific">Naegleria lovaniensis</name>
    <name type="common">Amoeba</name>
    <dbReference type="NCBI Taxonomy" id="51637"/>
    <lineage>
        <taxon>Eukaryota</taxon>
        <taxon>Discoba</taxon>
        <taxon>Heterolobosea</taxon>
        <taxon>Tetramitia</taxon>
        <taxon>Eutetramitia</taxon>
        <taxon>Vahlkampfiidae</taxon>
        <taxon>Naegleria</taxon>
    </lineage>
</organism>
<evidence type="ECO:0000313" key="4">
    <source>
        <dbReference type="Proteomes" id="UP000816034"/>
    </source>
</evidence>
<comment type="caution">
    <text evidence="3">The sequence shown here is derived from an EMBL/GenBank/DDBJ whole genome shotgun (WGS) entry which is preliminary data.</text>
</comment>
<feature type="domain" description="N-acetyltransferase" evidence="2">
    <location>
        <begin position="269"/>
        <end position="320"/>
    </location>
</feature>
<gene>
    <name evidence="3" type="ORF">C9374_004457</name>
</gene>
<proteinExistence type="predicted"/>
<accession>A0AA88KL09</accession>
<keyword evidence="1" id="KW-0472">Membrane</keyword>
<dbReference type="Pfam" id="PF13673">
    <property type="entry name" value="Acetyltransf_10"/>
    <property type="match status" value="1"/>
</dbReference>
<dbReference type="Gene3D" id="3.40.630.30">
    <property type="match status" value="1"/>
</dbReference>
<protein>
    <recommendedName>
        <fullName evidence="2">N-acetyltransferase domain-containing protein</fullName>
    </recommendedName>
</protein>
<evidence type="ECO:0000259" key="2">
    <source>
        <dbReference type="Pfam" id="PF13673"/>
    </source>
</evidence>
<keyword evidence="1" id="KW-0812">Transmembrane</keyword>
<keyword evidence="1" id="KW-1133">Transmembrane helix</keyword>
<sequence length="384" mass="44437">MISSKPPNESTSALSSHDTTKELQNKQELFDLIWQNKNQYYDHLAHSNDRKGMEGKNPCIISESKPSYFLSLGMDPFSNDGKVMTFYNQVHFNPTQFPTTDELDHIKNYAREAHVPLLASIPYYTAPSVEQRLEELFTNGFFMMNKSPGMICELNACETSHGEAIFHDLQIGELKRDENETSENNILLREWCSVLVNSFGFMSKESTIEHFYHLFRNCKYGPSENLRMFYVTHQESPQAQPVIISVASLFIEPEKQVCGLYNVATLPNPQLRRKGAARVLSRYVVHEIGKKQLGLKHCTLQSTKAAYNLYKQLGFVHVGDWSHAVYPDHAHWSIRLLMNIVLLRLFMKLTGVRDLTEKSNWYKLLAITVVWFLFLTFLIFFLRF</sequence>
<dbReference type="InterPro" id="IPR016181">
    <property type="entry name" value="Acyl_CoA_acyltransferase"/>
</dbReference>
<keyword evidence="4" id="KW-1185">Reference proteome</keyword>
<feature type="transmembrane region" description="Helical" evidence="1">
    <location>
        <begin position="361"/>
        <end position="382"/>
    </location>
</feature>
<dbReference type="Proteomes" id="UP000816034">
    <property type="component" value="Unassembled WGS sequence"/>
</dbReference>
<evidence type="ECO:0000313" key="3">
    <source>
        <dbReference type="EMBL" id="KAG2383120.1"/>
    </source>
</evidence>